<feature type="domain" description="PAC" evidence="11">
    <location>
        <begin position="929"/>
        <end position="981"/>
    </location>
</feature>
<evidence type="ECO:0000256" key="5">
    <source>
        <dbReference type="ARBA" id="ARBA00022777"/>
    </source>
</evidence>
<sequence length="1210" mass="137161">MSEKHNNSTRKAQGNDFEDHRFFVVGIGASAGGLQALEEFFENIPQDIGAAFVVIQHLSPRFKSLMQELLQRKTSLRVYKIENGMKIMPNSVYVIPPRTNIIVESGKLCFRRQESERLNFPIDMFFESLAQEYRDRAMGVLLSGTGSDGTKGLQAIGEAGGLALIQSPETAQFSGMPANALPTGLVDEVLSPHDLAQTIYEIVRITLNIPLAEQLTENLIDPIQLNHVLGLLNDQEAVDFSQYKVGTLSRRIYHRCALNNYQSLQTYITYLESSESECQLLVQDFLIGSTRFFRDLEAWHFLETKVFPSLVESLEEQQQLRIWVAGCATGEEAYTMAMLADEAARKANKSLSVKIFATDLDSTSLETASKGIYSANIRKDISAERLERYFIDKSDCYQVRRQLRELLIFAPHNLTKNAGFSKMNLVSCRNVLIYMKPLLQQQVLRMLHFSLASQGILFLGSAEVLGALEGEFLTLNSKWKIYQKQRDHKLSLLPITREPLIAPTLSPASFKRVQPRLDRVLGQVFNFCFGDRRSTCLLVSEDNKLLRVFYDGADLLRLPLGEAHLDVISIVPPRLQLPLSTALHRAKREQESVLYAGIKLTESDKLQTINLKVGIELNESQKEKFFIVLLEKEELHTATVSEQTFEVNAETINQLGELEYELQQTRENLQTTIEELEATNEEQQATNEELIASNEELQSTNEELHSVNEELYTVNAEYQSKIQELLELNNDLDNLLYSTEIGVVFLDLELNIRKFTPAATKAINIREGDVNRPLTDLSHNLVCPPQQESCCDLVDLLQQALSNQKPTEQEMLLRPLDKHLLMRINPYWSEKGECQGLVLSFIDIDEIKQAEENLRRRSEQLRLITDAMPAWISYVDDQRCYRFSNQAYENWFELPSSEIEGLGLSSVLPDEVYQQVLPYVDAVLSGQEVGFDLEFPSLERGSRWVDIRYIPHLLESGQVKGFFALISDISDRKAVERMKNEFISVVSHELRTPLTSILGMLQLLSEKSIKADSEKGEEAVKIAYNSALRLMNLVRDILELERLESGRIQLSKEWVNAVDLVTLAKDVMKTIAKQEAITLDVSSEEIEIYANGDRIIQVLTNLLSNGIKFSQPDSIVSLIVEQQDDKVVFAVQDRGRGIPKDKLNDIFERFQQVDASDSRQKGGTGLGLAICRQIIEQHQGKIWAESTFGEGSSFYFTLPLQNLEDTAYES</sequence>
<keyword evidence="3" id="KW-0597">Phosphoprotein</keyword>
<dbReference type="FunFam" id="3.30.565.10:FF:000006">
    <property type="entry name" value="Sensor histidine kinase WalK"/>
    <property type="match status" value="1"/>
</dbReference>
<keyword evidence="4" id="KW-0808">Transferase</keyword>
<dbReference type="CDD" id="cd00130">
    <property type="entry name" value="PAS"/>
    <property type="match status" value="2"/>
</dbReference>
<keyword evidence="9" id="KW-0175">Coiled coil</keyword>
<dbReference type="Pfam" id="PF00512">
    <property type="entry name" value="HisKA"/>
    <property type="match status" value="1"/>
</dbReference>
<feature type="active site" evidence="8">
    <location>
        <position position="148"/>
    </location>
</feature>
<dbReference type="InterPro" id="IPR000700">
    <property type="entry name" value="PAS-assoc_C"/>
</dbReference>
<dbReference type="Proteomes" id="UP000320055">
    <property type="component" value="Unassembled WGS sequence"/>
</dbReference>
<dbReference type="SUPFAM" id="SSF53335">
    <property type="entry name" value="S-adenosyl-L-methionine-dependent methyltransferases"/>
    <property type="match status" value="1"/>
</dbReference>
<dbReference type="GO" id="GO:0000155">
    <property type="term" value="F:phosphorelay sensor kinase activity"/>
    <property type="evidence" value="ECO:0007669"/>
    <property type="project" value="InterPro"/>
</dbReference>
<evidence type="ECO:0000256" key="8">
    <source>
        <dbReference type="PROSITE-ProRule" id="PRU00050"/>
    </source>
</evidence>
<organism evidence="14 15">
    <name type="scientific">Hyella patelloides LEGE 07179</name>
    <dbReference type="NCBI Taxonomy" id="945734"/>
    <lineage>
        <taxon>Bacteria</taxon>
        <taxon>Bacillati</taxon>
        <taxon>Cyanobacteriota</taxon>
        <taxon>Cyanophyceae</taxon>
        <taxon>Pleurocapsales</taxon>
        <taxon>Hyellaceae</taxon>
        <taxon>Hyella</taxon>
    </lineage>
</organism>
<keyword evidence="6" id="KW-0902">Two-component regulatory system</keyword>
<dbReference type="SMART" id="SM00138">
    <property type="entry name" value="MeTrc"/>
    <property type="match status" value="1"/>
</dbReference>
<evidence type="ECO:0000259" key="13">
    <source>
        <dbReference type="PROSITE" id="PS50123"/>
    </source>
</evidence>
<dbReference type="PROSITE" id="PS50123">
    <property type="entry name" value="CHER"/>
    <property type="match status" value="1"/>
</dbReference>
<dbReference type="PROSITE" id="PS50122">
    <property type="entry name" value="CHEB"/>
    <property type="match status" value="1"/>
</dbReference>
<dbReference type="GO" id="GO:0008984">
    <property type="term" value="F:protein-glutamate methylesterase activity"/>
    <property type="evidence" value="ECO:0007669"/>
    <property type="project" value="InterPro"/>
</dbReference>
<dbReference type="InterPro" id="IPR003594">
    <property type="entry name" value="HATPase_dom"/>
</dbReference>
<gene>
    <name evidence="14" type="ORF">H1P_870023</name>
</gene>
<dbReference type="PANTHER" id="PTHR24422">
    <property type="entry name" value="CHEMOTAXIS PROTEIN METHYLTRANSFERASE"/>
    <property type="match status" value="1"/>
</dbReference>
<evidence type="ECO:0000259" key="12">
    <source>
        <dbReference type="PROSITE" id="PS50122"/>
    </source>
</evidence>
<dbReference type="CDD" id="cd16922">
    <property type="entry name" value="HATPase_EvgS-ArcB-TorS-like"/>
    <property type="match status" value="1"/>
</dbReference>
<reference evidence="14 15" key="1">
    <citation type="submission" date="2019-01" db="EMBL/GenBank/DDBJ databases">
        <authorList>
            <person name="Brito A."/>
        </authorList>
    </citation>
    <scope>NUCLEOTIDE SEQUENCE [LARGE SCALE GENOMIC DNA]</scope>
    <source>
        <strain evidence="14">1</strain>
    </source>
</reference>
<feature type="active site" evidence="8">
    <location>
        <position position="57"/>
    </location>
</feature>
<dbReference type="InterPro" id="IPR013656">
    <property type="entry name" value="PAS_4"/>
</dbReference>
<dbReference type="PROSITE" id="PS50109">
    <property type="entry name" value="HIS_KIN"/>
    <property type="match status" value="1"/>
</dbReference>
<dbReference type="InterPro" id="IPR050903">
    <property type="entry name" value="Bact_Chemotaxis_MeTrfase"/>
</dbReference>
<dbReference type="Pfam" id="PF08448">
    <property type="entry name" value="PAS_4"/>
    <property type="match status" value="1"/>
</dbReference>
<dbReference type="GO" id="GO:0005737">
    <property type="term" value="C:cytoplasm"/>
    <property type="evidence" value="ECO:0007669"/>
    <property type="project" value="InterPro"/>
</dbReference>
<dbReference type="InterPro" id="IPR005467">
    <property type="entry name" value="His_kinase_dom"/>
</dbReference>
<feature type="domain" description="Histidine kinase" evidence="10">
    <location>
        <begin position="985"/>
        <end position="1202"/>
    </location>
</feature>
<dbReference type="SUPFAM" id="SSF47757">
    <property type="entry name" value="Chemotaxis receptor methyltransferase CheR, N-terminal domain"/>
    <property type="match status" value="1"/>
</dbReference>
<dbReference type="SMART" id="SM00091">
    <property type="entry name" value="PAS"/>
    <property type="match status" value="2"/>
</dbReference>
<dbReference type="SMART" id="SM00387">
    <property type="entry name" value="HATPase_c"/>
    <property type="match status" value="1"/>
</dbReference>
<evidence type="ECO:0000256" key="7">
    <source>
        <dbReference type="ARBA" id="ARBA00023136"/>
    </source>
</evidence>
<dbReference type="InterPro" id="IPR035909">
    <property type="entry name" value="CheB_C"/>
</dbReference>
<proteinExistence type="predicted"/>
<dbReference type="PROSITE" id="PS50113">
    <property type="entry name" value="PAC"/>
    <property type="match status" value="2"/>
</dbReference>
<dbReference type="SUPFAM" id="SSF55874">
    <property type="entry name" value="ATPase domain of HSP90 chaperone/DNA topoisomerase II/histidine kinase"/>
    <property type="match status" value="1"/>
</dbReference>
<dbReference type="InterPro" id="IPR029063">
    <property type="entry name" value="SAM-dependent_MTases_sf"/>
</dbReference>
<feature type="domain" description="CheR-type methyltransferase" evidence="13">
    <location>
        <begin position="231"/>
        <end position="487"/>
    </location>
</feature>
<dbReference type="OrthoDB" id="9799157at2"/>
<evidence type="ECO:0000313" key="15">
    <source>
        <dbReference type="Proteomes" id="UP000320055"/>
    </source>
</evidence>
<dbReference type="GO" id="GO:0008757">
    <property type="term" value="F:S-adenosylmethionine-dependent methyltransferase activity"/>
    <property type="evidence" value="ECO:0007669"/>
    <property type="project" value="InterPro"/>
</dbReference>
<keyword evidence="15" id="KW-1185">Reference proteome</keyword>
<dbReference type="EMBL" id="CAACVJ010000695">
    <property type="protein sequence ID" value="VEP18720.1"/>
    <property type="molecule type" value="Genomic_DNA"/>
</dbReference>
<name>A0A563W509_9CYAN</name>
<evidence type="ECO:0000259" key="10">
    <source>
        <dbReference type="PROSITE" id="PS50109"/>
    </source>
</evidence>
<evidence type="ECO:0000259" key="11">
    <source>
        <dbReference type="PROSITE" id="PS50113"/>
    </source>
</evidence>
<dbReference type="Gene3D" id="3.30.565.10">
    <property type="entry name" value="Histidine kinase-like ATPase, C-terminal domain"/>
    <property type="match status" value="1"/>
</dbReference>
<dbReference type="CDD" id="cd16434">
    <property type="entry name" value="CheB-CheR_fusion"/>
    <property type="match status" value="1"/>
</dbReference>
<dbReference type="NCBIfam" id="TIGR00229">
    <property type="entry name" value="sensory_box"/>
    <property type="match status" value="1"/>
</dbReference>
<dbReference type="InterPro" id="IPR035965">
    <property type="entry name" value="PAS-like_dom_sf"/>
</dbReference>
<feature type="domain" description="CheB-type methylesterase" evidence="12">
    <location>
        <begin position="24"/>
        <end position="206"/>
    </location>
</feature>
<evidence type="ECO:0000256" key="3">
    <source>
        <dbReference type="ARBA" id="ARBA00022553"/>
    </source>
</evidence>
<protein>
    <recommendedName>
        <fullName evidence="2">histidine kinase</fullName>
        <ecNumber evidence="2">2.7.13.3</ecNumber>
    </recommendedName>
</protein>
<dbReference type="InterPro" id="IPR000014">
    <property type="entry name" value="PAS"/>
</dbReference>
<dbReference type="CDD" id="cd00082">
    <property type="entry name" value="HisKA"/>
    <property type="match status" value="1"/>
</dbReference>
<accession>A0A563W509</accession>
<keyword evidence="8 14" id="KW-0378">Hydrolase</keyword>
<evidence type="ECO:0000313" key="14">
    <source>
        <dbReference type="EMBL" id="VEP18720.1"/>
    </source>
</evidence>
<keyword evidence="8" id="KW-0145">Chemotaxis</keyword>
<dbReference type="GO" id="GO:0000156">
    <property type="term" value="F:phosphorelay response regulator activity"/>
    <property type="evidence" value="ECO:0007669"/>
    <property type="project" value="InterPro"/>
</dbReference>
<dbReference type="PANTHER" id="PTHR24422:SF27">
    <property type="entry name" value="PROTEIN-GLUTAMATE O-METHYLTRANSFERASE"/>
    <property type="match status" value="1"/>
</dbReference>
<keyword evidence="5" id="KW-0418">Kinase</keyword>
<dbReference type="InterPro" id="IPR000673">
    <property type="entry name" value="Sig_transdc_resp-reg_Me-estase"/>
</dbReference>
<dbReference type="Gene3D" id="3.40.50.180">
    <property type="entry name" value="Methylesterase CheB, C-terminal domain"/>
    <property type="match status" value="1"/>
</dbReference>
<dbReference type="InterPro" id="IPR000780">
    <property type="entry name" value="CheR_MeTrfase"/>
</dbReference>
<dbReference type="Pfam" id="PF13596">
    <property type="entry name" value="PAS_10"/>
    <property type="match status" value="1"/>
</dbReference>
<feature type="coiled-coil region" evidence="9">
    <location>
        <begin position="648"/>
        <end position="735"/>
    </location>
</feature>
<dbReference type="Pfam" id="PF03705">
    <property type="entry name" value="CheR_N"/>
    <property type="match status" value="1"/>
</dbReference>
<comment type="catalytic activity">
    <reaction evidence="1">
        <text>ATP + protein L-histidine = ADP + protein N-phospho-L-histidine.</text>
        <dbReference type="EC" id="2.7.13.3"/>
    </reaction>
</comment>
<dbReference type="SUPFAM" id="SSF55785">
    <property type="entry name" value="PYP-like sensor domain (PAS domain)"/>
    <property type="match status" value="2"/>
</dbReference>
<evidence type="ECO:0000256" key="1">
    <source>
        <dbReference type="ARBA" id="ARBA00000085"/>
    </source>
</evidence>
<dbReference type="InterPro" id="IPR036890">
    <property type="entry name" value="HATPase_C_sf"/>
</dbReference>
<dbReference type="Pfam" id="PF02518">
    <property type="entry name" value="HATPase_c"/>
    <property type="match status" value="1"/>
</dbReference>
<dbReference type="RefSeq" id="WP_144868188.1">
    <property type="nucleotide sequence ID" value="NZ_LR213845.1"/>
</dbReference>
<dbReference type="AlphaFoldDB" id="A0A563W509"/>
<keyword evidence="7" id="KW-0472">Membrane</keyword>
<dbReference type="FunFam" id="1.10.287.130:FF:000001">
    <property type="entry name" value="Two-component sensor histidine kinase"/>
    <property type="match status" value="1"/>
</dbReference>
<dbReference type="Gene3D" id="1.10.287.130">
    <property type="match status" value="1"/>
</dbReference>
<dbReference type="Pfam" id="PF01339">
    <property type="entry name" value="CheB_methylest"/>
    <property type="match status" value="1"/>
</dbReference>
<dbReference type="Pfam" id="PF01739">
    <property type="entry name" value="CheR"/>
    <property type="match status" value="1"/>
</dbReference>
<dbReference type="SUPFAM" id="SSF47384">
    <property type="entry name" value="Homodimeric domain of signal transducing histidine kinase"/>
    <property type="match status" value="1"/>
</dbReference>
<dbReference type="InterPro" id="IPR003661">
    <property type="entry name" value="HisK_dim/P_dom"/>
</dbReference>
<evidence type="ECO:0000256" key="9">
    <source>
        <dbReference type="SAM" id="Coils"/>
    </source>
</evidence>
<evidence type="ECO:0000256" key="4">
    <source>
        <dbReference type="ARBA" id="ARBA00022679"/>
    </source>
</evidence>
<dbReference type="PRINTS" id="PR00996">
    <property type="entry name" value="CHERMTFRASE"/>
</dbReference>
<dbReference type="EC" id="2.7.13.3" evidence="2"/>
<dbReference type="Gene3D" id="3.30.450.20">
    <property type="entry name" value="PAS domain"/>
    <property type="match status" value="2"/>
</dbReference>
<dbReference type="SUPFAM" id="SSF52738">
    <property type="entry name" value="Methylesterase CheB, C-terminal domain"/>
    <property type="match status" value="1"/>
</dbReference>
<dbReference type="SMART" id="SM00388">
    <property type="entry name" value="HisKA"/>
    <property type="match status" value="1"/>
</dbReference>
<dbReference type="InterPro" id="IPR022641">
    <property type="entry name" value="CheR_N"/>
</dbReference>
<evidence type="ECO:0000256" key="6">
    <source>
        <dbReference type="ARBA" id="ARBA00023012"/>
    </source>
</evidence>
<dbReference type="InterPro" id="IPR022642">
    <property type="entry name" value="CheR_C"/>
</dbReference>
<dbReference type="InterPro" id="IPR036097">
    <property type="entry name" value="HisK_dim/P_sf"/>
</dbReference>
<dbReference type="GO" id="GO:0006935">
    <property type="term" value="P:chemotaxis"/>
    <property type="evidence" value="ECO:0007669"/>
    <property type="project" value="UniProtKB-UniRule"/>
</dbReference>
<evidence type="ECO:0000256" key="2">
    <source>
        <dbReference type="ARBA" id="ARBA00012438"/>
    </source>
</evidence>
<dbReference type="Gene3D" id="3.40.50.150">
    <property type="entry name" value="Vaccinia Virus protein VP39"/>
    <property type="match status" value="1"/>
</dbReference>
<feature type="active site" evidence="8">
    <location>
        <position position="30"/>
    </location>
</feature>
<feature type="domain" description="PAC" evidence="11">
    <location>
        <begin position="805"/>
        <end position="856"/>
    </location>
</feature>